<comment type="caution">
    <text evidence="1">The sequence shown here is derived from an EMBL/GenBank/DDBJ whole genome shotgun (WGS) entry which is preliminary data.</text>
</comment>
<name>A0A3R6JCF8_9BACT</name>
<keyword evidence="2" id="KW-1185">Reference proteome</keyword>
<dbReference type="EMBL" id="QRNO01000025">
    <property type="protein sequence ID" value="RHK50870.1"/>
    <property type="molecule type" value="Genomic_DNA"/>
</dbReference>
<evidence type="ECO:0000313" key="1">
    <source>
        <dbReference type="EMBL" id="RHK50870.1"/>
    </source>
</evidence>
<gene>
    <name evidence="1" type="ORF">DW060_06270</name>
</gene>
<dbReference type="Proteomes" id="UP000286598">
    <property type="component" value="Unassembled WGS sequence"/>
</dbReference>
<reference evidence="1 2" key="1">
    <citation type="submission" date="2018-08" db="EMBL/GenBank/DDBJ databases">
        <title>A genome reference for cultivated species of the human gut microbiota.</title>
        <authorList>
            <person name="Zou Y."/>
            <person name="Xue W."/>
            <person name="Luo G."/>
        </authorList>
    </citation>
    <scope>NUCLEOTIDE SEQUENCE [LARGE SCALE GENOMIC DNA]</scope>
    <source>
        <strain evidence="1 2">AF42-9</strain>
    </source>
</reference>
<evidence type="ECO:0000313" key="2">
    <source>
        <dbReference type="Proteomes" id="UP000286598"/>
    </source>
</evidence>
<accession>A0A3R6JCF8</accession>
<dbReference type="AlphaFoldDB" id="A0A3R6JCF8"/>
<proteinExistence type="predicted"/>
<organism evidence="1 2">
    <name type="scientific">Leyella stercorea</name>
    <dbReference type="NCBI Taxonomy" id="363265"/>
    <lineage>
        <taxon>Bacteria</taxon>
        <taxon>Pseudomonadati</taxon>
        <taxon>Bacteroidota</taxon>
        <taxon>Bacteroidia</taxon>
        <taxon>Bacteroidales</taxon>
        <taxon>Prevotellaceae</taxon>
        <taxon>Leyella</taxon>
    </lineage>
</organism>
<protein>
    <submittedName>
        <fullName evidence="1">Uncharacterized protein</fullName>
    </submittedName>
</protein>
<sequence>MVLFRVVSVIIKGITHKFINFMDKRQEKAKELYRNKKTDLSVCLAAKLHKQINPFFIYYPPSNKLLTHDCSVGAAETAAPP</sequence>